<sequence length="324" mass="35405">MGKGGPTGVAVYLSTNYRKPGHDFKFPSFILEHRDKDEIVHMSSGWPEVGYVLMLMLAPWFGAGEQRAHLRRHHARENIHPAVWKRVKNSRLAPDTFRQRGNEDIIQAFATRNGLDLGVPSDRQQAIFCRRPVDGCPGLERLLFGDMAAVVPAPHVPAGFDVTLQDRSVSQTLLLSGDERDREDEGSPGNGTTESRRAMKTCATPVRCFGGRSEWEAEPEFARSKFPAGLSFLSPGPHQVSQPTLAAHTSHCLRSSGTGMASEQPTSCITLVVTIEKPSEKVLGKRDVECQSGEGSESQSNAERTSGGAHFAGLSERDIGMLDD</sequence>
<reference evidence="2 3" key="1">
    <citation type="submission" date="2016-10" db="EMBL/GenBank/DDBJ databases">
        <title>Draft genome sequence of Coniochaeta ligniaria NRRL30616, a lignocellulolytic fungus for bioabatement of inhibitors in plant biomass hydrolysates.</title>
        <authorList>
            <consortium name="DOE Joint Genome Institute"/>
            <person name="Jimenez D.J."/>
            <person name="Hector R.E."/>
            <person name="Riley R."/>
            <person name="Sun H."/>
            <person name="Grigoriev I.V."/>
            <person name="Van Elsas J.D."/>
            <person name="Nichols N.N."/>
        </authorList>
    </citation>
    <scope>NUCLEOTIDE SEQUENCE [LARGE SCALE GENOMIC DNA]</scope>
    <source>
        <strain evidence="2 3">NRRL 30616</strain>
    </source>
</reference>
<proteinExistence type="predicted"/>
<evidence type="ECO:0000256" key="1">
    <source>
        <dbReference type="SAM" id="MobiDB-lite"/>
    </source>
</evidence>
<dbReference type="AlphaFoldDB" id="A0A1J7I4P9"/>
<dbReference type="InParanoid" id="A0A1J7I4P9"/>
<gene>
    <name evidence="2" type="ORF">CONLIGDRAFT_687553</name>
</gene>
<feature type="region of interest" description="Disordered" evidence="1">
    <location>
        <begin position="284"/>
        <end position="324"/>
    </location>
</feature>
<feature type="compositionally biased region" description="Low complexity" evidence="1">
    <location>
        <begin position="291"/>
        <end position="300"/>
    </location>
</feature>
<feature type="compositionally biased region" description="Basic and acidic residues" evidence="1">
    <location>
        <begin position="315"/>
        <end position="324"/>
    </location>
</feature>
<dbReference type="Proteomes" id="UP000182658">
    <property type="component" value="Unassembled WGS sequence"/>
</dbReference>
<dbReference type="EMBL" id="KV875114">
    <property type="protein sequence ID" value="OIW22445.1"/>
    <property type="molecule type" value="Genomic_DNA"/>
</dbReference>
<evidence type="ECO:0000313" key="3">
    <source>
        <dbReference type="Proteomes" id="UP000182658"/>
    </source>
</evidence>
<feature type="region of interest" description="Disordered" evidence="1">
    <location>
        <begin position="174"/>
        <end position="197"/>
    </location>
</feature>
<name>A0A1J7I4P9_9PEZI</name>
<keyword evidence="3" id="KW-1185">Reference proteome</keyword>
<organism evidence="2 3">
    <name type="scientific">Coniochaeta ligniaria NRRL 30616</name>
    <dbReference type="NCBI Taxonomy" id="1408157"/>
    <lineage>
        <taxon>Eukaryota</taxon>
        <taxon>Fungi</taxon>
        <taxon>Dikarya</taxon>
        <taxon>Ascomycota</taxon>
        <taxon>Pezizomycotina</taxon>
        <taxon>Sordariomycetes</taxon>
        <taxon>Sordariomycetidae</taxon>
        <taxon>Coniochaetales</taxon>
        <taxon>Coniochaetaceae</taxon>
        <taxon>Coniochaeta</taxon>
    </lineage>
</organism>
<evidence type="ECO:0000313" key="2">
    <source>
        <dbReference type="EMBL" id="OIW22445.1"/>
    </source>
</evidence>
<protein>
    <submittedName>
        <fullName evidence="2">Uncharacterized protein</fullName>
    </submittedName>
</protein>
<accession>A0A1J7I4P9</accession>